<dbReference type="Gene3D" id="1.10.260.40">
    <property type="entry name" value="lambda repressor-like DNA-binding domains"/>
    <property type="match status" value="1"/>
</dbReference>
<comment type="caution">
    <text evidence="4">The sequence shown here is derived from an EMBL/GenBank/DDBJ whole genome shotgun (WGS) entry which is preliminary data.</text>
</comment>
<dbReference type="InterPro" id="IPR050400">
    <property type="entry name" value="Bact_Cytoskel_RodZ"/>
</dbReference>
<name>A0A318MX85_9PROT</name>
<dbReference type="Pfam" id="PF13464">
    <property type="entry name" value="RodZ_C"/>
    <property type="match status" value="1"/>
</dbReference>
<feature type="domain" description="HTH cro/C1-type" evidence="3">
    <location>
        <begin position="22"/>
        <end position="83"/>
    </location>
</feature>
<dbReference type="Proteomes" id="UP000247565">
    <property type="component" value="Unassembled WGS sequence"/>
</dbReference>
<keyword evidence="2" id="KW-0812">Transmembrane</keyword>
<dbReference type="InterPro" id="IPR001387">
    <property type="entry name" value="Cro/C1-type_HTH"/>
</dbReference>
<dbReference type="InterPro" id="IPR010982">
    <property type="entry name" value="Lambda_DNA-bd_dom_sf"/>
</dbReference>
<dbReference type="SMART" id="SM00530">
    <property type="entry name" value="HTH_XRE"/>
    <property type="match status" value="1"/>
</dbReference>
<dbReference type="PANTHER" id="PTHR34475:SF1">
    <property type="entry name" value="CYTOSKELETON PROTEIN RODZ"/>
    <property type="match status" value="1"/>
</dbReference>
<accession>A0A318MX85</accession>
<gene>
    <name evidence="4" type="ORF">DK869_08205</name>
</gene>
<evidence type="ECO:0000259" key="3">
    <source>
        <dbReference type="SMART" id="SM00530"/>
    </source>
</evidence>
<keyword evidence="2" id="KW-1133">Transmembrane helix</keyword>
<evidence type="ECO:0000313" key="4">
    <source>
        <dbReference type="EMBL" id="PXY98942.1"/>
    </source>
</evidence>
<dbReference type="Pfam" id="PF13413">
    <property type="entry name" value="HTH_25"/>
    <property type="match status" value="1"/>
</dbReference>
<dbReference type="SUPFAM" id="SSF47413">
    <property type="entry name" value="lambda repressor-like DNA-binding domains"/>
    <property type="match status" value="1"/>
</dbReference>
<keyword evidence="2" id="KW-0472">Membrane</keyword>
<feature type="transmembrane region" description="Helical" evidence="2">
    <location>
        <begin position="110"/>
        <end position="131"/>
    </location>
</feature>
<dbReference type="GO" id="GO:0003677">
    <property type="term" value="F:DNA binding"/>
    <property type="evidence" value="ECO:0007669"/>
    <property type="project" value="InterPro"/>
</dbReference>
<feature type="compositionally biased region" description="Polar residues" evidence="1">
    <location>
        <begin position="195"/>
        <end position="255"/>
    </location>
</feature>
<dbReference type="InterPro" id="IPR025194">
    <property type="entry name" value="RodZ-like_C"/>
</dbReference>
<protein>
    <recommendedName>
        <fullName evidence="3">HTH cro/C1-type domain-containing protein</fullName>
    </recommendedName>
</protein>
<feature type="region of interest" description="Disordered" evidence="1">
    <location>
        <begin position="370"/>
        <end position="404"/>
    </location>
</feature>
<evidence type="ECO:0000313" key="5">
    <source>
        <dbReference type="Proteomes" id="UP000247565"/>
    </source>
</evidence>
<evidence type="ECO:0000256" key="1">
    <source>
        <dbReference type="SAM" id="MobiDB-lite"/>
    </source>
</evidence>
<sequence>MGFKQMSNGPEQYANKQSIGEMLRSRREELHLSLEDISQRLRIRLVFLKALEDGQIDQLPGIAYAAGFLRSYAEFLGLNVDEVIKRFRFEHQGTEYKQKLLFPAPVPQSGVPAAVIIFAGLLIIAGGYVGWYKMTDHRKVPAETIPSIMDKNGKDQAQEKISPQIASVMPSQNVNNAKPDQNVSNAIYKLESQIAQSQKTNEPASKPANYSQGDKNNSLQENKLSSQNSSIDNQQKPQEPSSIQTSKASDSSGKVDQQYPDSVKNIESKDNETTEKVDNNIIIRTSGASWLKVQDQQGRILLQKTLQKGESWAVPSDHARVVMTIGNAGAVIIENNGKQSRPLGERGKVLRHFVITPELLEKIVTEPVDYNSDAMPAKNKKKMVNENGLNLNNDQEKTEGSDNR</sequence>
<organism evidence="4 5">
    <name type="scientific">Commensalibacter melissae</name>
    <dbReference type="NCBI Taxonomy" id="2070537"/>
    <lineage>
        <taxon>Bacteria</taxon>
        <taxon>Pseudomonadati</taxon>
        <taxon>Pseudomonadota</taxon>
        <taxon>Alphaproteobacteria</taxon>
        <taxon>Acetobacterales</taxon>
        <taxon>Acetobacteraceae</taxon>
    </lineage>
</organism>
<dbReference type="PANTHER" id="PTHR34475">
    <property type="match status" value="1"/>
</dbReference>
<dbReference type="AlphaFoldDB" id="A0A318MX85"/>
<proteinExistence type="predicted"/>
<keyword evidence="5" id="KW-1185">Reference proteome</keyword>
<reference evidence="4 5" key="1">
    <citation type="submission" date="2018-05" db="EMBL/GenBank/DDBJ databases">
        <title>Reference genomes for bee gut microbiota database.</title>
        <authorList>
            <person name="Ellegaard K.M."/>
        </authorList>
    </citation>
    <scope>NUCLEOTIDE SEQUENCE [LARGE SCALE GENOMIC DNA]</scope>
    <source>
        <strain evidence="4 5">ESL0284</strain>
    </source>
</reference>
<feature type="region of interest" description="Disordered" evidence="1">
    <location>
        <begin position="195"/>
        <end position="272"/>
    </location>
</feature>
<evidence type="ECO:0000256" key="2">
    <source>
        <dbReference type="SAM" id="Phobius"/>
    </source>
</evidence>
<feature type="compositionally biased region" description="Basic and acidic residues" evidence="1">
    <location>
        <begin position="394"/>
        <end position="404"/>
    </location>
</feature>
<dbReference type="EMBL" id="QGLT01000005">
    <property type="protein sequence ID" value="PXY98942.1"/>
    <property type="molecule type" value="Genomic_DNA"/>
</dbReference>